<organism evidence="1 2">
    <name type="scientific">Pseudidiomarina planktonica</name>
    <dbReference type="NCBI Taxonomy" id="1323738"/>
    <lineage>
        <taxon>Bacteria</taxon>
        <taxon>Pseudomonadati</taxon>
        <taxon>Pseudomonadota</taxon>
        <taxon>Gammaproteobacteria</taxon>
        <taxon>Alteromonadales</taxon>
        <taxon>Idiomarinaceae</taxon>
        <taxon>Pseudidiomarina</taxon>
    </lineage>
</organism>
<protein>
    <recommendedName>
        <fullName evidence="3">DUF1415 domain-containing protein</fullName>
    </recommendedName>
</protein>
<name>A0A1Y6FWB7_9GAMM</name>
<accession>A0A1Y6FWB7</accession>
<dbReference type="RefSeq" id="WP_086434940.1">
    <property type="nucleotide sequence ID" value="NZ_FXWH01000002.1"/>
</dbReference>
<evidence type="ECO:0000313" key="1">
    <source>
        <dbReference type="EMBL" id="SMQ79872.1"/>
    </source>
</evidence>
<dbReference type="Pfam" id="PF07209">
    <property type="entry name" value="DUF1415"/>
    <property type="match status" value="1"/>
</dbReference>
<keyword evidence="2" id="KW-1185">Reference proteome</keyword>
<gene>
    <name evidence="1" type="ORF">SAMN06297229_1798</name>
</gene>
<evidence type="ECO:0008006" key="3">
    <source>
        <dbReference type="Google" id="ProtNLM"/>
    </source>
</evidence>
<sequence length="183" mass="21450">MANYIEHTQRWVEQLIVKYNICPFARRELERNSIRYVVAEQQSPQAVLTQLIDECTYLDEHPETETTLFILPHGYEGFYQYLDLLDLANDLLLAQNYEGVYQLASFHPDYCFDGELQSDAANYTNRAPYPILHLLRESSLEQALANYEDPENIPQRNMEFARRKGADFFEQILTQCVTKTDKP</sequence>
<dbReference type="AlphaFoldDB" id="A0A1Y6FWB7"/>
<dbReference type="InterPro" id="IPR009858">
    <property type="entry name" value="DUF1415"/>
</dbReference>
<reference evidence="2" key="1">
    <citation type="submission" date="2017-04" db="EMBL/GenBank/DDBJ databases">
        <authorList>
            <person name="Varghese N."/>
            <person name="Submissions S."/>
        </authorList>
    </citation>
    <scope>NUCLEOTIDE SEQUENCE [LARGE SCALE GENOMIC DNA]</scope>
</reference>
<dbReference type="Proteomes" id="UP000194450">
    <property type="component" value="Unassembled WGS sequence"/>
</dbReference>
<proteinExistence type="predicted"/>
<dbReference type="OrthoDB" id="277390at2"/>
<evidence type="ECO:0000313" key="2">
    <source>
        <dbReference type="Proteomes" id="UP000194450"/>
    </source>
</evidence>
<dbReference type="EMBL" id="FXWH01000002">
    <property type="protein sequence ID" value="SMQ79872.1"/>
    <property type="molecule type" value="Genomic_DNA"/>
</dbReference>